<feature type="region of interest" description="Disordered" evidence="1">
    <location>
        <begin position="107"/>
        <end position="138"/>
    </location>
</feature>
<accession>A0ABW0CX89</accession>
<proteinExistence type="predicted"/>
<sequence>MNAAADAERRAESAAPAARVRTARDVPAASAAGGGPVPEEPVRHTALGDLAVRAKAVVGAGGHPLEREADRAANRVLRLPVPADTGPGRRAIDGPPVLRPATAVKDTAADAAAPETASAAREAETEGDTRATGDGGRAVPAGVQALLDASRGRPLPTETLAYFESAFRHDFSAVLIHDDEAAHAAATALGALAFTRGNDIYLSAGSHAPTSAAGRRLLAHELAHVIQHGSGIRLKPGPKAATKTATTAAKGRVSTSGKRQVEFFSLPVPKFKKNALVKLLGKDHTLTMKKWDGSERTDTQGEAWKKLVTTPVHTAVSQRLKALARPPGETGPVHYLRHKASSSPLYLIGTEADIAERLVRPPWDKDGRPKSFDIDHKLELQLGGTDTTPEKNLWLLESSANRDAGRSIAFAIRNTLQEVLDESAQYLKEKPPSYRKVRQSYDVVVQVGHLVPTRGGQGEPNVFWEADEMTAAELTKPLERVPAKTAKQLAGTDGELMIFSTKSGGAVHRVKPGTQENWKKKGIFEVRTVRWDPAGAHTGATGQEVGLVTGTALEGNGVTSEGEFKFPLRGIQGVGYGGYVDTGRYRLVAKMFSPVEMDSLDFDVVNGFVGRGRILPNLPLLAGKADIGIVMDERGVGVSALLTSDSFNLPGPFRVTGGHILLAAQYPAGLSATGRLNFELEKLAKGWFEATLETGRPFGVSGELDFDSDLFTRARLGVGYRDGKWAVTGELGIGEGKVTGIKQAAAKVAVDGEKILASGTFESSLRGLQGGRLGFAYDPTTGTTIEGELTLGRLPGISGGVVKAKVAQRKDGRGWSVAGEITAQPAIPGVTGSVTGRYDDGAFLAEAALGYQRGLLSGQLRLGLTNQPVGPDGRPAGPPQPNLLSVHGGGELSLKLTPWLIGTARVVVRPNGTIAVAGRIGLPDAFELFARRELNRRLFSLGIDIPIVGVAVAGQRIGIFATIRGGLDLVAGIGPGQLHGTGLEIRYDPDREDATQVEGDTRLLIPADAGLRLFVQGGIGAGIPIVSATAGIELAGQLGLSGQLTAGVRLLWTRSRGLLLDAEAALRVQPTFRFTADAFVLVTADLVISTVELYQKRWNLAAFDYGSNLAFGVVLPLHAEAGRIDFSFDRMRFEYPSIDPAELARGVLRRVIDG</sequence>
<gene>
    <name evidence="3" type="ORF">ACFPQ9_38270</name>
</gene>
<evidence type="ECO:0000313" key="3">
    <source>
        <dbReference type="EMBL" id="MFC5219688.1"/>
    </source>
</evidence>
<feature type="region of interest" description="Disordered" evidence="1">
    <location>
        <begin position="1"/>
        <end position="42"/>
    </location>
</feature>
<dbReference type="Proteomes" id="UP001596263">
    <property type="component" value="Unassembled WGS sequence"/>
</dbReference>
<keyword evidence="4" id="KW-1185">Reference proteome</keyword>
<dbReference type="RefSeq" id="WP_380863671.1">
    <property type="nucleotide sequence ID" value="NZ_JBHSKM010000044.1"/>
</dbReference>
<organism evidence="3 4">
    <name type="scientific">Streptomyces coerulescens</name>
    <dbReference type="NCBI Taxonomy" id="29304"/>
    <lineage>
        <taxon>Bacteria</taxon>
        <taxon>Bacillati</taxon>
        <taxon>Actinomycetota</taxon>
        <taxon>Actinomycetes</taxon>
        <taxon>Kitasatosporales</taxon>
        <taxon>Streptomycetaceae</taxon>
        <taxon>Streptomyces</taxon>
    </lineage>
</organism>
<dbReference type="InterPro" id="IPR025295">
    <property type="entry name" value="eCIS_core_dom"/>
</dbReference>
<feature type="compositionally biased region" description="Low complexity" evidence="1">
    <location>
        <begin position="107"/>
        <end position="120"/>
    </location>
</feature>
<evidence type="ECO:0000259" key="2">
    <source>
        <dbReference type="Pfam" id="PF13699"/>
    </source>
</evidence>
<reference evidence="4" key="1">
    <citation type="journal article" date="2019" name="Int. J. Syst. Evol. Microbiol.">
        <title>The Global Catalogue of Microorganisms (GCM) 10K type strain sequencing project: providing services to taxonomists for standard genome sequencing and annotation.</title>
        <authorList>
            <consortium name="The Broad Institute Genomics Platform"/>
            <consortium name="The Broad Institute Genome Sequencing Center for Infectious Disease"/>
            <person name="Wu L."/>
            <person name="Ma J."/>
        </authorList>
    </citation>
    <scope>NUCLEOTIDE SEQUENCE [LARGE SCALE GENOMIC DNA]</scope>
    <source>
        <strain evidence="4">KCTC 42586</strain>
    </source>
</reference>
<evidence type="ECO:0000256" key="1">
    <source>
        <dbReference type="SAM" id="MobiDB-lite"/>
    </source>
</evidence>
<comment type="caution">
    <text evidence="3">The sequence shown here is derived from an EMBL/GenBank/DDBJ whole genome shotgun (WGS) entry which is preliminary data.</text>
</comment>
<feature type="compositionally biased region" description="Basic and acidic residues" evidence="1">
    <location>
        <begin position="1"/>
        <end position="12"/>
    </location>
</feature>
<protein>
    <submittedName>
        <fullName evidence="3">DUF4157 domain-containing protein</fullName>
    </submittedName>
</protein>
<dbReference type="EMBL" id="JBHSKM010000044">
    <property type="protein sequence ID" value="MFC5219688.1"/>
    <property type="molecule type" value="Genomic_DNA"/>
</dbReference>
<feature type="compositionally biased region" description="Low complexity" evidence="1">
    <location>
        <begin position="13"/>
        <end position="31"/>
    </location>
</feature>
<feature type="domain" description="eCIS core" evidence="2">
    <location>
        <begin position="154"/>
        <end position="231"/>
    </location>
</feature>
<feature type="compositionally biased region" description="Basic and acidic residues" evidence="1">
    <location>
        <begin position="121"/>
        <end position="131"/>
    </location>
</feature>
<name>A0ABW0CX89_STRCD</name>
<dbReference type="Pfam" id="PF13699">
    <property type="entry name" value="eCIS_core"/>
    <property type="match status" value="1"/>
</dbReference>
<evidence type="ECO:0000313" key="4">
    <source>
        <dbReference type="Proteomes" id="UP001596263"/>
    </source>
</evidence>